<name>A0ABR2CZU4_9ROSI</name>
<organism evidence="2 3">
    <name type="scientific">Hibiscus sabdariffa</name>
    <name type="common">roselle</name>
    <dbReference type="NCBI Taxonomy" id="183260"/>
    <lineage>
        <taxon>Eukaryota</taxon>
        <taxon>Viridiplantae</taxon>
        <taxon>Streptophyta</taxon>
        <taxon>Embryophyta</taxon>
        <taxon>Tracheophyta</taxon>
        <taxon>Spermatophyta</taxon>
        <taxon>Magnoliopsida</taxon>
        <taxon>eudicotyledons</taxon>
        <taxon>Gunneridae</taxon>
        <taxon>Pentapetalae</taxon>
        <taxon>rosids</taxon>
        <taxon>malvids</taxon>
        <taxon>Malvales</taxon>
        <taxon>Malvaceae</taxon>
        <taxon>Malvoideae</taxon>
        <taxon>Hibiscus</taxon>
    </lineage>
</organism>
<dbReference type="EMBL" id="JBBPBM010000038">
    <property type="protein sequence ID" value="KAK8527014.1"/>
    <property type="molecule type" value="Genomic_DNA"/>
</dbReference>
<protein>
    <submittedName>
        <fullName evidence="2">Uncharacterized protein</fullName>
    </submittedName>
</protein>
<evidence type="ECO:0000313" key="3">
    <source>
        <dbReference type="Proteomes" id="UP001472677"/>
    </source>
</evidence>
<proteinExistence type="predicted"/>
<dbReference type="Proteomes" id="UP001472677">
    <property type="component" value="Unassembled WGS sequence"/>
</dbReference>
<accession>A0ABR2CZU4</accession>
<comment type="caution">
    <text evidence="2">The sequence shown here is derived from an EMBL/GenBank/DDBJ whole genome shotgun (WGS) entry which is preliminary data.</text>
</comment>
<evidence type="ECO:0000256" key="1">
    <source>
        <dbReference type="SAM" id="MobiDB-lite"/>
    </source>
</evidence>
<reference evidence="2 3" key="1">
    <citation type="journal article" date="2024" name="G3 (Bethesda)">
        <title>Genome assembly of Hibiscus sabdariffa L. provides insights into metabolisms of medicinal natural products.</title>
        <authorList>
            <person name="Kim T."/>
        </authorList>
    </citation>
    <scope>NUCLEOTIDE SEQUENCE [LARGE SCALE GENOMIC DNA]</scope>
    <source>
        <strain evidence="2">TK-2024</strain>
        <tissue evidence="2">Old leaves</tissue>
    </source>
</reference>
<keyword evidence="3" id="KW-1185">Reference proteome</keyword>
<gene>
    <name evidence="2" type="ORF">V6N12_054242</name>
</gene>
<evidence type="ECO:0000313" key="2">
    <source>
        <dbReference type="EMBL" id="KAK8527014.1"/>
    </source>
</evidence>
<feature type="region of interest" description="Disordered" evidence="1">
    <location>
        <begin position="20"/>
        <end position="39"/>
    </location>
</feature>
<sequence length="86" mass="9375">MLHKIESSFKENVGRNLQCTTTIGRSGSSTKNEASKVDSSPNFPASFNGLISHKRCIVVIATRMLDSLTIVSISQNMRFSAKKTGI</sequence>